<dbReference type="Proteomes" id="UP000298003">
    <property type="component" value="Unassembled WGS sequence"/>
</dbReference>
<evidence type="ECO:0000313" key="1">
    <source>
        <dbReference type="EMBL" id="TFF10530.1"/>
    </source>
</evidence>
<dbReference type="Pfam" id="PF11185">
    <property type="entry name" value="DUF2971"/>
    <property type="match status" value="1"/>
</dbReference>
<reference evidence="1 2" key="1">
    <citation type="submission" date="2019-03" db="EMBL/GenBank/DDBJ databases">
        <title>Cellulosimicrobium funkei JCM14302 Assembly.</title>
        <authorList>
            <person name="Dou T."/>
        </authorList>
    </citation>
    <scope>NUCLEOTIDE SEQUENCE [LARGE SCALE GENOMIC DNA]</scope>
    <source>
        <strain evidence="1 2">JCM 14302</strain>
    </source>
</reference>
<dbReference type="AlphaFoldDB" id="A0A4Y8R1Y9"/>
<dbReference type="EMBL" id="SOZH01000006">
    <property type="protein sequence ID" value="TFF10530.1"/>
    <property type="molecule type" value="Genomic_DNA"/>
</dbReference>
<dbReference type="RefSeq" id="WP_082774662.1">
    <property type="nucleotide sequence ID" value="NZ_SOZH01000006.1"/>
</dbReference>
<keyword evidence="2" id="KW-1185">Reference proteome</keyword>
<name>A0A4Y8R1Y9_9MICO</name>
<gene>
    <name evidence="1" type="ORF">E1O70_12165</name>
</gene>
<organism evidence="1 2">
    <name type="scientific">Cellulosimicrobium funkei</name>
    <dbReference type="NCBI Taxonomy" id="264251"/>
    <lineage>
        <taxon>Bacteria</taxon>
        <taxon>Bacillati</taxon>
        <taxon>Actinomycetota</taxon>
        <taxon>Actinomycetes</taxon>
        <taxon>Micrococcales</taxon>
        <taxon>Promicromonosporaceae</taxon>
        <taxon>Cellulosimicrobium</taxon>
    </lineage>
</organism>
<dbReference type="InterPro" id="IPR021352">
    <property type="entry name" value="DUF2971"/>
</dbReference>
<comment type="caution">
    <text evidence="1">The sequence shown here is derived from an EMBL/GenBank/DDBJ whole genome shotgun (WGS) entry which is preliminary data.</text>
</comment>
<protein>
    <submittedName>
        <fullName evidence="1">DUF2971 domain-containing protein</fullName>
    </submittedName>
</protein>
<accession>A0A4Y8R1Y9</accession>
<sequence>MNDLAEVRQGVEYINDWLNRQSSSLPFLDYLKEAAEVGIHELTTAFMCCASTRPDDANQWRLYADGGRGYAVGLDPSVPLSVLTEHGPLEVPEGVSEIRRAMRQFEDVVEISPWQKVLYAKERREEALELFLRQAASEFEKFERTVDDLASSSGNVDDYMAERDGARQMLLSSFAGDLAAIATLIKSPGFSGEHEVRTIVTAYGSRHSMFRPSRYGVVMYQRIGRSVPGTKMEARWEVRRGIAKGSSGEPLPVIDVTMGPLLDHDHNAATVRSLLVRGGVGAEVLASRVPLR</sequence>
<dbReference type="GeneID" id="95685245"/>
<proteinExistence type="predicted"/>
<evidence type="ECO:0000313" key="2">
    <source>
        <dbReference type="Proteomes" id="UP000298003"/>
    </source>
</evidence>